<dbReference type="RefSeq" id="WP_036449258.1">
    <property type="nucleotide sequence ID" value="NZ_JACKVC010000021.1"/>
</dbReference>
<dbReference type="EMBL" id="JACKVC010000021">
    <property type="protein sequence ID" value="MCV7391172.1"/>
    <property type="molecule type" value="Genomic_DNA"/>
</dbReference>
<evidence type="ECO:0000256" key="3">
    <source>
        <dbReference type="ARBA" id="ARBA00023163"/>
    </source>
</evidence>
<sequence>MRTDSWSDDACPIARTMSVLGQRWAILIIREALLGRSRFSEFRQRLGVASDVLSARLSELVEAGVLHVVDYQEPGDRTRSRYVLTDAGHELVSVLAALGQWGHVHRARPDSSQYRFIETGTGEPVGIGFQRKDGTAVPRGQVSLEERTA</sequence>
<dbReference type="Pfam" id="PF01638">
    <property type="entry name" value="HxlR"/>
    <property type="match status" value="1"/>
</dbReference>
<accession>A0AAW5T8I7</accession>
<proteinExistence type="predicted"/>
<dbReference type="InterPro" id="IPR036390">
    <property type="entry name" value="WH_DNA-bd_sf"/>
</dbReference>
<feature type="domain" description="HTH hxlR-type" evidence="4">
    <location>
        <begin position="11"/>
        <end position="110"/>
    </location>
</feature>
<reference evidence="5" key="2">
    <citation type="journal article" date="2022" name="BMC Genomics">
        <title>Comparative genome analysis of mycobacteria focusing on tRNA and non-coding RNA.</title>
        <authorList>
            <person name="Behra P.R.K."/>
            <person name="Pettersson B.M.F."/>
            <person name="Ramesh M."/>
            <person name="Das S."/>
            <person name="Dasgupta S."/>
            <person name="Kirsebom L.A."/>
        </authorList>
    </citation>
    <scope>NUCLEOTIDE SEQUENCE</scope>
    <source>
        <strain evidence="5">DSM 44242</strain>
    </source>
</reference>
<protein>
    <submittedName>
        <fullName evidence="5">Helix-turn-helix transcriptional regulator</fullName>
    </submittedName>
</protein>
<dbReference type="InterPro" id="IPR002577">
    <property type="entry name" value="HTH_HxlR"/>
</dbReference>
<comment type="caution">
    <text evidence="5">The sequence shown here is derived from an EMBL/GenBank/DDBJ whole genome shotgun (WGS) entry which is preliminary data.</text>
</comment>
<name>A0AAW5T8I7_9MYCO</name>
<evidence type="ECO:0000256" key="2">
    <source>
        <dbReference type="ARBA" id="ARBA00023125"/>
    </source>
</evidence>
<dbReference type="PANTHER" id="PTHR33204">
    <property type="entry name" value="TRANSCRIPTIONAL REGULATOR, MARR FAMILY"/>
    <property type="match status" value="1"/>
</dbReference>
<evidence type="ECO:0000313" key="6">
    <source>
        <dbReference type="Proteomes" id="UP001141659"/>
    </source>
</evidence>
<evidence type="ECO:0000259" key="4">
    <source>
        <dbReference type="PROSITE" id="PS51118"/>
    </source>
</evidence>
<dbReference type="PANTHER" id="PTHR33204:SF18">
    <property type="entry name" value="TRANSCRIPTIONAL REGULATORY PROTEIN"/>
    <property type="match status" value="1"/>
</dbReference>
<dbReference type="GO" id="GO:0003677">
    <property type="term" value="F:DNA binding"/>
    <property type="evidence" value="ECO:0007669"/>
    <property type="project" value="UniProtKB-KW"/>
</dbReference>
<keyword evidence="2" id="KW-0238">DNA-binding</keyword>
<keyword evidence="1" id="KW-0805">Transcription regulation</keyword>
<dbReference type="InterPro" id="IPR036388">
    <property type="entry name" value="WH-like_DNA-bd_sf"/>
</dbReference>
<gene>
    <name evidence="5" type="ORF">H5P34_24225</name>
</gene>
<evidence type="ECO:0000313" key="5">
    <source>
        <dbReference type="EMBL" id="MCV7391172.1"/>
    </source>
</evidence>
<dbReference type="SUPFAM" id="SSF46785">
    <property type="entry name" value="Winged helix' DNA-binding domain"/>
    <property type="match status" value="1"/>
</dbReference>
<reference evidence="5" key="1">
    <citation type="submission" date="2020-07" db="EMBL/GenBank/DDBJ databases">
        <authorList>
            <person name="Pettersson B.M.F."/>
            <person name="Behra P.R.K."/>
            <person name="Ramesh M."/>
            <person name="Das S."/>
            <person name="Dasgupta S."/>
            <person name="Kirsebom L.A."/>
        </authorList>
    </citation>
    <scope>NUCLEOTIDE SEQUENCE</scope>
    <source>
        <strain evidence="5">DSM 44242</strain>
    </source>
</reference>
<dbReference type="Proteomes" id="UP001141659">
    <property type="component" value="Unassembled WGS sequence"/>
</dbReference>
<organism evidence="5 6">
    <name type="scientific">Mycolicibacterium porcinum</name>
    <dbReference type="NCBI Taxonomy" id="39693"/>
    <lineage>
        <taxon>Bacteria</taxon>
        <taxon>Bacillati</taxon>
        <taxon>Actinomycetota</taxon>
        <taxon>Actinomycetes</taxon>
        <taxon>Mycobacteriales</taxon>
        <taxon>Mycobacteriaceae</taxon>
        <taxon>Mycolicibacterium</taxon>
    </lineage>
</organism>
<evidence type="ECO:0000256" key="1">
    <source>
        <dbReference type="ARBA" id="ARBA00023015"/>
    </source>
</evidence>
<dbReference type="Gene3D" id="1.10.10.10">
    <property type="entry name" value="Winged helix-like DNA-binding domain superfamily/Winged helix DNA-binding domain"/>
    <property type="match status" value="1"/>
</dbReference>
<dbReference type="PROSITE" id="PS51118">
    <property type="entry name" value="HTH_HXLR"/>
    <property type="match status" value="1"/>
</dbReference>
<dbReference type="AlphaFoldDB" id="A0AAW5T8I7"/>
<keyword evidence="3" id="KW-0804">Transcription</keyword>